<keyword evidence="4" id="KW-0808">Transferase</keyword>
<evidence type="ECO:0000313" key="4">
    <source>
        <dbReference type="EMBL" id="ODB97655.1"/>
    </source>
</evidence>
<evidence type="ECO:0000259" key="3">
    <source>
        <dbReference type="PROSITE" id="PS50110"/>
    </source>
</evidence>
<dbReference type="GO" id="GO:0000160">
    <property type="term" value="P:phosphorelay signal transduction system"/>
    <property type="evidence" value="ECO:0007669"/>
    <property type="project" value="InterPro"/>
</dbReference>
<dbReference type="GO" id="GO:0016301">
    <property type="term" value="F:kinase activity"/>
    <property type="evidence" value="ECO:0007669"/>
    <property type="project" value="UniProtKB-KW"/>
</dbReference>
<name>A0A1E2UT03_9GAMM</name>
<feature type="domain" description="Response regulatory" evidence="3">
    <location>
        <begin position="13"/>
        <end position="129"/>
    </location>
</feature>
<dbReference type="RefSeq" id="WP_069024579.1">
    <property type="nucleotide sequence ID" value="NZ_LVJZ01000003.1"/>
</dbReference>
<dbReference type="Pfam" id="PF07228">
    <property type="entry name" value="SpoIIE"/>
    <property type="match status" value="1"/>
</dbReference>
<dbReference type="PROSITE" id="PS50110">
    <property type="entry name" value="RESPONSE_REGULATORY"/>
    <property type="match status" value="1"/>
</dbReference>
<feature type="modified residue" description="4-aspartylphosphate" evidence="2">
    <location>
        <position position="62"/>
    </location>
</feature>
<dbReference type="SMART" id="SM00331">
    <property type="entry name" value="PP2C_SIG"/>
    <property type="match status" value="1"/>
</dbReference>
<dbReference type="InterPro" id="IPR036890">
    <property type="entry name" value="HATPase_C_sf"/>
</dbReference>
<dbReference type="Gene3D" id="3.40.50.2300">
    <property type="match status" value="1"/>
</dbReference>
<dbReference type="Gene3D" id="3.60.40.10">
    <property type="entry name" value="PPM-type phosphatase domain"/>
    <property type="match status" value="1"/>
</dbReference>
<keyword evidence="4" id="KW-0418">Kinase</keyword>
<comment type="caution">
    <text evidence="4">The sequence shown here is derived from an EMBL/GenBank/DDBJ whole genome shotgun (WGS) entry which is preliminary data.</text>
</comment>
<dbReference type="PANTHER" id="PTHR43156:SF2">
    <property type="entry name" value="STAGE II SPORULATION PROTEIN E"/>
    <property type="match status" value="1"/>
</dbReference>
<reference evidence="4 5" key="1">
    <citation type="submission" date="2016-03" db="EMBL/GenBank/DDBJ databases">
        <title>Chemosynthetic sulphur-oxidizing symbionts of marine invertebrate animals are capable of nitrogen fixation.</title>
        <authorList>
            <person name="Petersen J.M."/>
            <person name="Kemper A."/>
            <person name="Gruber-Vodicka H."/>
            <person name="Cardini U."/>
            <person name="Geest Mvander."/>
            <person name="Kleiner M."/>
            <person name="Bulgheresi S."/>
            <person name="Fussmann M."/>
            <person name="Herbold C."/>
            <person name="Seah B.K.B."/>
            <person name="Antony C.Paul."/>
            <person name="Liu D."/>
            <person name="Belitz A."/>
            <person name="Weber M."/>
        </authorList>
    </citation>
    <scope>NUCLEOTIDE SEQUENCE [LARGE SCALE GENOMIC DNA]</scope>
    <source>
        <strain evidence="4">G_D</strain>
    </source>
</reference>
<organism evidence="4 5">
    <name type="scientific">Candidatus Thiodiazotropha endoloripes</name>
    <dbReference type="NCBI Taxonomy" id="1818881"/>
    <lineage>
        <taxon>Bacteria</taxon>
        <taxon>Pseudomonadati</taxon>
        <taxon>Pseudomonadota</taxon>
        <taxon>Gammaproteobacteria</taxon>
        <taxon>Chromatiales</taxon>
        <taxon>Sedimenticolaceae</taxon>
        <taxon>Candidatus Thiodiazotropha</taxon>
    </lineage>
</organism>
<dbReference type="EMBL" id="LVJZ01000003">
    <property type="protein sequence ID" value="ODB97655.1"/>
    <property type="molecule type" value="Genomic_DNA"/>
</dbReference>
<accession>A0A1E2UT03</accession>
<evidence type="ECO:0000256" key="2">
    <source>
        <dbReference type="PROSITE-ProRule" id="PRU00169"/>
    </source>
</evidence>
<dbReference type="InterPro" id="IPR001932">
    <property type="entry name" value="PPM-type_phosphatase-like_dom"/>
</dbReference>
<dbReference type="SUPFAM" id="SSF81606">
    <property type="entry name" value="PP2C-like"/>
    <property type="match status" value="1"/>
</dbReference>
<protein>
    <submittedName>
        <fullName evidence="4">Histidine kinase</fullName>
    </submittedName>
</protein>
<dbReference type="Proteomes" id="UP000094849">
    <property type="component" value="Unassembled WGS sequence"/>
</dbReference>
<dbReference type="STRING" id="1818881.A3196_13350"/>
<dbReference type="SUPFAM" id="SSF55874">
    <property type="entry name" value="ATPase domain of HSP90 chaperone/DNA topoisomerase II/histidine kinase"/>
    <property type="match status" value="1"/>
</dbReference>
<proteinExistence type="predicted"/>
<sequence length="578" mass="65075">MPKEFGTHEIHGKALIVEDEITNRLILKKLLQKHGYEVIEAENGRQAVSLFEQHQPDIVFMDVMMPEMDGYEATIQIKQRAGNSFVPIIFLTAMQDEKALARCVEVGGDDFLSKPYSFTVLSAKVKAMERIRILQQDTRMLYSRMQRDQEIAEQVFSGAVVAENVALEHIHSLLQPASLFSGDLMLTAFAPSHDLYVLLGDFTGHGLASALGALPTSEAFRSMTAKGFGPHQILQAINNKLYTLLPTGMFMAVQFVKIDHQLDHIKLINCGMPDCYLIDKDGRRIKQKINSQSLPLGIAPDINLKDDFHFLKINEGDRIILATDGVTEARNPKGELFGQIRYIDAIKHSIDHDYILDNLSGELQEFCSDAPQDDDISVVEIPLIRQMFPALGSSKAPNKKVEHELPETILKEHPDCIEFQFTLYGAQLRQADPIPILINSIQETAGLHDHRRPLFTILTELYVNALDHGILKLDSSLKQGENGFTDYFQQREQRLNNLSQGCVRINLRIYSQDSGGHIIITIEDSGNGFDYSNHKKDSSNDQLYSGRGLLLVESLCKQLHFFKPGNKAEAIYAWEKTK</sequence>
<dbReference type="PANTHER" id="PTHR43156">
    <property type="entry name" value="STAGE II SPORULATION PROTEIN E-RELATED"/>
    <property type="match status" value="1"/>
</dbReference>
<dbReference type="Pfam" id="PF00072">
    <property type="entry name" value="Response_reg"/>
    <property type="match status" value="1"/>
</dbReference>
<dbReference type="InterPro" id="IPR001789">
    <property type="entry name" value="Sig_transdc_resp-reg_receiver"/>
</dbReference>
<dbReference type="AlphaFoldDB" id="A0A1E2UT03"/>
<keyword evidence="1" id="KW-0378">Hydrolase</keyword>
<evidence type="ECO:0000256" key="1">
    <source>
        <dbReference type="ARBA" id="ARBA00022801"/>
    </source>
</evidence>
<dbReference type="SUPFAM" id="SSF52172">
    <property type="entry name" value="CheY-like"/>
    <property type="match status" value="1"/>
</dbReference>
<keyword evidence="2" id="KW-0597">Phosphoprotein</keyword>
<dbReference type="SMART" id="SM00448">
    <property type="entry name" value="REC"/>
    <property type="match status" value="1"/>
</dbReference>
<keyword evidence="5" id="KW-1185">Reference proteome</keyword>
<dbReference type="InterPro" id="IPR036457">
    <property type="entry name" value="PPM-type-like_dom_sf"/>
</dbReference>
<dbReference type="InterPro" id="IPR011006">
    <property type="entry name" value="CheY-like_superfamily"/>
</dbReference>
<evidence type="ECO:0000313" key="5">
    <source>
        <dbReference type="Proteomes" id="UP000094849"/>
    </source>
</evidence>
<dbReference type="GO" id="GO:0016791">
    <property type="term" value="F:phosphatase activity"/>
    <property type="evidence" value="ECO:0007669"/>
    <property type="project" value="TreeGrafter"/>
</dbReference>
<dbReference type="Gene3D" id="3.30.565.10">
    <property type="entry name" value="Histidine kinase-like ATPase, C-terminal domain"/>
    <property type="match status" value="1"/>
</dbReference>
<gene>
    <name evidence="4" type="ORF">A3196_13350</name>
</gene>
<dbReference type="InterPro" id="IPR052016">
    <property type="entry name" value="Bact_Sigma-Reg"/>
</dbReference>